<evidence type="ECO:0000313" key="3">
    <source>
        <dbReference type="Proteomes" id="UP000790833"/>
    </source>
</evidence>
<feature type="compositionally biased region" description="Polar residues" evidence="1">
    <location>
        <begin position="58"/>
        <end position="67"/>
    </location>
</feature>
<protein>
    <submittedName>
        <fullName evidence="2">Uncharacterized protein</fullName>
    </submittedName>
</protein>
<dbReference type="EMBL" id="JAHMUF010000040">
    <property type="protein sequence ID" value="KAG7191266.1"/>
    <property type="molecule type" value="Genomic_DNA"/>
</dbReference>
<dbReference type="GeneID" id="66117297"/>
<feature type="region of interest" description="Disordered" evidence="1">
    <location>
        <begin position="30"/>
        <end position="89"/>
    </location>
</feature>
<organism evidence="2 3">
    <name type="scientific">Scheffersomyces spartinae</name>
    <dbReference type="NCBI Taxonomy" id="45513"/>
    <lineage>
        <taxon>Eukaryota</taxon>
        <taxon>Fungi</taxon>
        <taxon>Dikarya</taxon>
        <taxon>Ascomycota</taxon>
        <taxon>Saccharomycotina</taxon>
        <taxon>Pichiomycetes</taxon>
        <taxon>Debaryomycetaceae</taxon>
        <taxon>Scheffersomyces</taxon>
    </lineage>
</organism>
<gene>
    <name evidence="2" type="ORF">KQ657_003923</name>
</gene>
<dbReference type="RefSeq" id="XP_043046821.1">
    <property type="nucleotide sequence ID" value="XM_043194617.1"/>
</dbReference>
<feature type="compositionally biased region" description="Low complexity" evidence="1">
    <location>
        <begin position="68"/>
        <end position="82"/>
    </location>
</feature>
<comment type="caution">
    <text evidence="2">The sequence shown here is derived from an EMBL/GenBank/DDBJ whole genome shotgun (WGS) entry which is preliminary data.</text>
</comment>
<keyword evidence="3" id="KW-1185">Reference proteome</keyword>
<accession>A0A9P7V5C5</accession>
<evidence type="ECO:0000313" key="2">
    <source>
        <dbReference type="EMBL" id="KAG7191266.1"/>
    </source>
</evidence>
<dbReference type="Proteomes" id="UP000790833">
    <property type="component" value="Unassembled WGS sequence"/>
</dbReference>
<dbReference type="AlphaFoldDB" id="A0A9P7V5C5"/>
<evidence type="ECO:0000256" key="1">
    <source>
        <dbReference type="SAM" id="MobiDB-lite"/>
    </source>
</evidence>
<proteinExistence type="predicted"/>
<name>A0A9P7V5C5_9ASCO</name>
<reference evidence="2" key="1">
    <citation type="submission" date="2021-03" db="EMBL/GenBank/DDBJ databases">
        <authorList>
            <person name="Palmer J.M."/>
        </authorList>
    </citation>
    <scope>NUCLEOTIDE SEQUENCE</scope>
    <source>
        <strain evidence="2">ARV_011</strain>
    </source>
</reference>
<feature type="compositionally biased region" description="Polar residues" evidence="1">
    <location>
        <begin position="35"/>
        <end position="50"/>
    </location>
</feature>
<sequence length="126" mass="13055">MYTIVPGTSVVVTSTEPLVETSVTTYEVTTEVEQPPSTSQPTPEINNTIPTEGAPDYTPSSVLTVMISTTGPKGSGSTTTSGQMVPVSSQTSVPSDAIVTTYEGKASQQHIMGLSAILVILPLLLV</sequence>